<dbReference type="OrthoDB" id="5594453at2759"/>
<organism evidence="3 4">
    <name type="scientific">Allomyces macrogynus (strain ATCC 38327)</name>
    <name type="common">Allomyces javanicus var. macrogynus</name>
    <dbReference type="NCBI Taxonomy" id="578462"/>
    <lineage>
        <taxon>Eukaryota</taxon>
        <taxon>Fungi</taxon>
        <taxon>Fungi incertae sedis</taxon>
        <taxon>Blastocladiomycota</taxon>
        <taxon>Blastocladiomycetes</taxon>
        <taxon>Blastocladiales</taxon>
        <taxon>Blastocladiaceae</taxon>
        <taxon>Allomyces</taxon>
    </lineage>
</organism>
<reference evidence="4" key="2">
    <citation type="submission" date="2009-11" db="EMBL/GenBank/DDBJ databases">
        <title>The Genome Sequence of Allomyces macrogynus strain ATCC 38327.</title>
        <authorList>
            <consortium name="The Broad Institute Genome Sequencing Platform"/>
            <person name="Russ C."/>
            <person name="Cuomo C."/>
            <person name="Shea T."/>
            <person name="Young S.K."/>
            <person name="Zeng Q."/>
            <person name="Koehrsen M."/>
            <person name="Haas B."/>
            <person name="Borodovsky M."/>
            <person name="Guigo R."/>
            <person name="Alvarado L."/>
            <person name="Berlin A."/>
            <person name="Borenstein D."/>
            <person name="Chen Z."/>
            <person name="Engels R."/>
            <person name="Freedman E."/>
            <person name="Gellesch M."/>
            <person name="Goldberg J."/>
            <person name="Griggs A."/>
            <person name="Gujja S."/>
            <person name="Heiman D."/>
            <person name="Hepburn T."/>
            <person name="Howarth C."/>
            <person name="Jen D."/>
            <person name="Larson L."/>
            <person name="Lewis B."/>
            <person name="Mehta T."/>
            <person name="Park D."/>
            <person name="Pearson M."/>
            <person name="Roberts A."/>
            <person name="Saif S."/>
            <person name="Shenoy N."/>
            <person name="Sisk P."/>
            <person name="Stolte C."/>
            <person name="Sykes S."/>
            <person name="Walk T."/>
            <person name="White J."/>
            <person name="Yandava C."/>
            <person name="Burger G."/>
            <person name="Gray M.W."/>
            <person name="Holland P.W.H."/>
            <person name="King N."/>
            <person name="Lang F.B.F."/>
            <person name="Roger A.J."/>
            <person name="Ruiz-Trillo I."/>
            <person name="Lander E."/>
            <person name="Nusbaum C."/>
        </authorList>
    </citation>
    <scope>NUCLEOTIDE SEQUENCE [LARGE SCALE GENOMIC DNA]</scope>
    <source>
        <strain evidence="4">ATCC 38327</strain>
    </source>
</reference>
<sequence length="411" mass="44451">MASTSTGLLIDLGPPETVALRPIGSRGALIQDESLFAAIVNLLILRGQYRPPASANLNRAQIPALLQDFLLDYTPRLPSSVYTRSDALTFLEEESQSQCVLNPHVNSPSQFDPAPVLYFLQYLDIPLVHAVLADPAEAFQTYSELDRCRTWDNLLRMHHARASPVLSTFLKTLAARPATITPPFLLALASMPYHPYSLLYNPLTANWQLVARNADLLLLVHVKPIDAHGTILYEDLEPLAMQSTEARPAIPLPQSAVVKGKYPAGTYPSDDPFADQEPAAAATVVETAAAAPDRAFRDETFRYVRARPGNEPGMVVVDDGAGAADQEQIDKDFAIALALQEQSDAEATAAAAEAAARAYAAAPMDAYAPPGFLTGGRPGAPVSPKKKKGFFSTLFRKKSKRAPEPQPDLLS</sequence>
<evidence type="ECO:0000259" key="2">
    <source>
        <dbReference type="Pfam" id="PF04424"/>
    </source>
</evidence>
<keyword evidence="4" id="KW-1185">Reference proteome</keyword>
<feature type="region of interest" description="Disordered" evidence="1">
    <location>
        <begin position="374"/>
        <end position="411"/>
    </location>
</feature>
<feature type="compositionally biased region" description="Basic residues" evidence="1">
    <location>
        <begin position="384"/>
        <end position="400"/>
    </location>
</feature>
<dbReference type="GO" id="GO:1990380">
    <property type="term" value="F:K48-linked deubiquitinase activity"/>
    <property type="evidence" value="ECO:0007669"/>
    <property type="project" value="InterPro"/>
</dbReference>
<proteinExistence type="predicted"/>
<evidence type="ECO:0000256" key="1">
    <source>
        <dbReference type="SAM" id="MobiDB-lite"/>
    </source>
</evidence>
<dbReference type="AlphaFoldDB" id="A0A0L0SY96"/>
<gene>
    <name evidence="3" type="ORF">AMAG_11923</name>
</gene>
<dbReference type="GO" id="GO:0004843">
    <property type="term" value="F:cysteine-type deubiquitinase activity"/>
    <property type="evidence" value="ECO:0007669"/>
    <property type="project" value="InterPro"/>
</dbReference>
<dbReference type="Proteomes" id="UP000054350">
    <property type="component" value="Unassembled WGS sequence"/>
</dbReference>
<reference evidence="3 4" key="1">
    <citation type="submission" date="2009-11" db="EMBL/GenBank/DDBJ databases">
        <title>Annotation of Allomyces macrogynus ATCC 38327.</title>
        <authorList>
            <consortium name="The Broad Institute Genome Sequencing Platform"/>
            <person name="Russ C."/>
            <person name="Cuomo C."/>
            <person name="Burger G."/>
            <person name="Gray M.W."/>
            <person name="Holland P.W.H."/>
            <person name="King N."/>
            <person name="Lang F.B.F."/>
            <person name="Roger A.J."/>
            <person name="Ruiz-Trillo I."/>
            <person name="Young S.K."/>
            <person name="Zeng Q."/>
            <person name="Gargeya S."/>
            <person name="Fitzgerald M."/>
            <person name="Haas B."/>
            <person name="Abouelleil A."/>
            <person name="Alvarado L."/>
            <person name="Arachchi H.M."/>
            <person name="Berlin A."/>
            <person name="Chapman S.B."/>
            <person name="Gearin G."/>
            <person name="Goldberg J."/>
            <person name="Griggs A."/>
            <person name="Gujja S."/>
            <person name="Hansen M."/>
            <person name="Heiman D."/>
            <person name="Howarth C."/>
            <person name="Larimer J."/>
            <person name="Lui A."/>
            <person name="MacDonald P.J.P."/>
            <person name="McCowen C."/>
            <person name="Montmayeur A."/>
            <person name="Murphy C."/>
            <person name="Neiman D."/>
            <person name="Pearson M."/>
            <person name="Priest M."/>
            <person name="Roberts A."/>
            <person name="Saif S."/>
            <person name="Shea T."/>
            <person name="Sisk P."/>
            <person name="Stolte C."/>
            <person name="Sykes S."/>
            <person name="Wortman J."/>
            <person name="Nusbaum C."/>
            <person name="Birren B."/>
        </authorList>
    </citation>
    <scope>NUCLEOTIDE SEQUENCE [LARGE SCALE GENOMIC DNA]</scope>
    <source>
        <strain evidence="3 4">ATCC 38327</strain>
    </source>
</reference>
<accession>A0A0L0SY96</accession>
<evidence type="ECO:0000313" key="3">
    <source>
        <dbReference type="EMBL" id="KNE67461.1"/>
    </source>
</evidence>
<dbReference type="InterPro" id="IPR033979">
    <property type="entry name" value="MINDY_domain"/>
</dbReference>
<protein>
    <recommendedName>
        <fullName evidence="2">MINDY deubiquitinase domain-containing protein</fullName>
    </recommendedName>
</protein>
<dbReference type="EMBL" id="GG745353">
    <property type="protein sequence ID" value="KNE67461.1"/>
    <property type="molecule type" value="Genomic_DNA"/>
</dbReference>
<name>A0A0L0SY96_ALLM3</name>
<feature type="domain" description="MINDY deubiquitinase" evidence="2">
    <location>
        <begin position="37"/>
        <end position="159"/>
    </location>
</feature>
<dbReference type="Pfam" id="PF04424">
    <property type="entry name" value="MINDY_DUB"/>
    <property type="match status" value="1"/>
</dbReference>
<dbReference type="VEuPathDB" id="FungiDB:AMAG_11923"/>
<evidence type="ECO:0000313" key="4">
    <source>
        <dbReference type="Proteomes" id="UP000054350"/>
    </source>
</evidence>